<dbReference type="EMBL" id="LAZR01000051">
    <property type="protein sequence ID" value="KKN98391.1"/>
    <property type="molecule type" value="Genomic_DNA"/>
</dbReference>
<comment type="caution">
    <text evidence="1">The sequence shown here is derived from an EMBL/GenBank/DDBJ whole genome shotgun (WGS) entry which is preliminary data.</text>
</comment>
<organism evidence="1">
    <name type="scientific">marine sediment metagenome</name>
    <dbReference type="NCBI Taxonomy" id="412755"/>
    <lineage>
        <taxon>unclassified sequences</taxon>
        <taxon>metagenomes</taxon>
        <taxon>ecological metagenomes</taxon>
    </lineage>
</organism>
<gene>
    <name evidence="1" type="ORF">LCGC14_0144830</name>
</gene>
<name>A0A0F9XH66_9ZZZZ</name>
<sequence>MVAPLRFLTIEVDPFRDRFEEARRATKADPTKSKFTARPLYVRRPLTGITIKEDTFASLSVFTDEGPIMILNSSWPKPESIPSTDQRAERFLADELHSQ</sequence>
<reference evidence="1" key="1">
    <citation type="journal article" date="2015" name="Nature">
        <title>Complex archaea that bridge the gap between prokaryotes and eukaryotes.</title>
        <authorList>
            <person name="Spang A."/>
            <person name="Saw J.H."/>
            <person name="Jorgensen S.L."/>
            <person name="Zaremba-Niedzwiedzka K."/>
            <person name="Martijn J."/>
            <person name="Lind A.E."/>
            <person name="van Eijk R."/>
            <person name="Schleper C."/>
            <person name="Guy L."/>
            <person name="Ettema T.J."/>
        </authorList>
    </citation>
    <scope>NUCLEOTIDE SEQUENCE</scope>
</reference>
<proteinExistence type="predicted"/>
<protein>
    <submittedName>
        <fullName evidence="1">Uncharacterized protein</fullName>
    </submittedName>
</protein>
<accession>A0A0F9XH66</accession>
<evidence type="ECO:0000313" key="1">
    <source>
        <dbReference type="EMBL" id="KKN98391.1"/>
    </source>
</evidence>
<dbReference type="AlphaFoldDB" id="A0A0F9XH66"/>